<evidence type="ECO:0000313" key="2">
    <source>
        <dbReference type="Proteomes" id="UP000772434"/>
    </source>
</evidence>
<name>A0A9P5PU37_9AGAR</name>
<dbReference type="EMBL" id="JADNRY010000064">
    <property type="protein sequence ID" value="KAF9068125.1"/>
    <property type="molecule type" value="Genomic_DNA"/>
</dbReference>
<dbReference type="AlphaFoldDB" id="A0A9P5PU37"/>
<protein>
    <submittedName>
        <fullName evidence="1">Uncharacterized protein</fullName>
    </submittedName>
</protein>
<organism evidence="1 2">
    <name type="scientific">Rhodocollybia butyracea</name>
    <dbReference type="NCBI Taxonomy" id="206335"/>
    <lineage>
        <taxon>Eukaryota</taxon>
        <taxon>Fungi</taxon>
        <taxon>Dikarya</taxon>
        <taxon>Basidiomycota</taxon>
        <taxon>Agaricomycotina</taxon>
        <taxon>Agaricomycetes</taxon>
        <taxon>Agaricomycetidae</taxon>
        <taxon>Agaricales</taxon>
        <taxon>Marasmiineae</taxon>
        <taxon>Omphalotaceae</taxon>
        <taxon>Rhodocollybia</taxon>
    </lineage>
</organism>
<reference evidence="1" key="1">
    <citation type="submission" date="2020-11" db="EMBL/GenBank/DDBJ databases">
        <authorList>
            <consortium name="DOE Joint Genome Institute"/>
            <person name="Ahrendt S."/>
            <person name="Riley R."/>
            <person name="Andreopoulos W."/>
            <person name="Labutti K."/>
            <person name="Pangilinan J."/>
            <person name="Ruiz-Duenas F.J."/>
            <person name="Barrasa J.M."/>
            <person name="Sanchez-Garcia M."/>
            <person name="Camarero S."/>
            <person name="Miyauchi S."/>
            <person name="Serrano A."/>
            <person name="Linde D."/>
            <person name="Babiker R."/>
            <person name="Drula E."/>
            <person name="Ayuso-Fernandez I."/>
            <person name="Pacheco R."/>
            <person name="Padilla G."/>
            <person name="Ferreira P."/>
            <person name="Barriuso J."/>
            <person name="Kellner H."/>
            <person name="Castanera R."/>
            <person name="Alfaro M."/>
            <person name="Ramirez L."/>
            <person name="Pisabarro A.G."/>
            <person name="Kuo A."/>
            <person name="Tritt A."/>
            <person name="Lipzen A."/>
            <person name="He G."/>
            <person name="Yan M."/>
            <person name="Ng V."/>
            <person name="Cullen D."/>
            <person name="Martin F."/>
            <person name="Rosso M.-N."/>
            <person name="Henrissat B."/>
            <person name="Hibbett D."/>
            <person name="Martinez A.T."/>
            <person name="Grigoriev I.V."/>
        </authorList>
    </citation>
    <scope>NUCLEOTIDE SEQUENCE</scope>
    <source>
        <strain evidence="1">AH 40177</strain>
    </source>
</reference>
<evidence type="ECO:0000313" key="1">
    <source>
        <dbReference type="EMBL" id="KAF9068125.1"/>
    </source>
</evidence>
<dbReference type="OrthoDB" id="2848852at2759"/>
<proteinExistence type="predicted"/>
<keyword evidence="2" id="KW-1185">Reference proteome</keyword>
<comment type="caution">
    <text evidence="1">The sequence shown here is derived from an EMBL/GenBank/DDBJ whole genome shotgun (WGS) entry which is preliminary data.</text>
</comment>
<sequence length="129" mass="14405">MGMRMLTIPVSIFAANARRPTLNTATSKSTFSTIALESFSTHNPNHSIRPLSSPLAMDSTKLSSDNGPRFVYTLGANMRITTRLSKDVWWYSEPLGGRGLCEMNLFALLKSRCLRALTHPHHPHALRPR</sequence>
<dbReference type="Proteomes" id="UP000772434">
    <property type="component" value="Unassembled WGS sequence"/>
</dbReference>
<accession>A0A9P5PU37</accession>
<gene>
    <name evidence="1" type="ORF">BDP27DRAFT_838669</name>
</gene>